<organism evidence="1 2">
    <name type="scientific">Saccharibacillus kuerlensis</name>
    <dbReference type="NCBI Taxonomy" id="459527"/>
    <lineage>
        <taxon>Bacteria</taxon>
        <taxon>Bacillati</taxon>
        <taxon>Bacillota</taxon>
        <taxon>Bacilli</taxon>
        <taxon>Bacillales</taxon>
        <taxon>Paenibacillaceae</taxon>
        <taxon>Saccharibacillus</taxon>
    </lineage>
</organism>
<reference evidence="2" key="1">
    <citation type="journal article" date="2019" name="Int. J. Syst. Evol. Microbiol.">
        <title>The Global Catalogue of Microorganisms (GCM) 10K type strain sequencing project: providing services to taxonomists for standard genome sequencing and annotation.</title>
        <authorList>
            <consortium name="The Broad Institute Genomics Platform"/>
            <consortium name="The Broad Institute Genome Sequencing Center for Infectious Disease"/>
            <person name="Wu L."/>
            <person name="Ma J."/>
        </authorList>
    </citation>
    <scope>NUCLEOTIDE SEQUENCE [LARGE SCALE GENOMIC DNA]</scope>
    <source>
        <strain evidence="2">CGMCC 1.6964</strain>
    </source>
</reference>
<dbReference type="Proteomes" id="UP000606653">
    <property type="component" value="Unassembled WGS sequence"/>
</dbReference>
<name>A0ABQ2KXE0_9BACL</name>
<comment type="caution">
    <text evidence="1">The sequence shown here is derived from an EMBL/GenBank/DDBJ whole genome shotgun (WGS) entry which is preliminary data.</text>
</comment>
<keyword evidence="2" id="KW-1185">Reference proteome</keyword>
<dbReference type="EMBL" id="BMLN01000003">
    <property type="protein sequence ID" value="GGN95616.1"/>
    <property type="molecule type" value="Genomic_DNA"/>
</dbReference>
<proteinExistence type="predicted"/>
<gene>
    <name evidence="1" type="ORF">GCM10010969_11660</name>
</gene>
<accession>A0ABQ2KXE0</accession>
<evidence type="ECO:0000313" key="2">
    <source>
        <dbReference type="Proteomes" id="UP000606653"/>
    </source>
</evidence>
<protein>
    <submittedName>
        <fullName evidence="1">Uncharacterized protein</fullName>
    </submittedName>
</protein>
<sequence length="60" mass="7222">MIASFGSMPSKSRFFALSEEAAFTYIKMKKKLKNVRVRFLFGWRNIGFRVKWVHYRLMTI</sequence>
<evidence type="ECO:0000313" key="1">
    <source>
        <dbReference type="EMBL" id="GGN95616.1"/>
    </source>
</evidence>